<sequence length="181" mass="19971">MHELDGGAESRGDPARPEDAPLPLVIAVGADSEQRMRLAAMLDGVGPLLMVSGLDELRRLLEPRCEDHSAPPAVIEQSADVLRIDQERLVASWGDREVALTPLERDLLTQLATEPLQVWTYEALHQAVWGTGHLRSTADVHSLVKRLRRKLAELSTTLTIDAVRGTGFQLTDHQHPTRRTG</sequence>
<dbReference type="SUPFAM" id="SSF46894">
    <property type="entry name" value="C-terminal effector domain of the bipartite response regulators"/>
    <property type="match status" value="1"/>
</dbReference>
<dbReference type="Proteomes" id="UP001589890">
    <property type="component" value="Unassembled WGS sequence"/>
</dbReference>
<reference evidence="5 6" key="1">
    <citation type="submission" date="2024-09" db="EMBL/GenBank/DDBJ databases">
        <authorList>
            <person name="Sun Q."/>
            <person name="Mori K."/>
        </authorList>
    </citation>
    <scope>NUCLEOTIDE SEQUENCE [LARGE SCALE GENOMIC DNA]</scope>
    <source>
        <strain evidence="5 6">CGMCC 1.15906</strain>
    </source>
</reference>
<proteinExistence type="predicted"/>
<evidence type="ECO:0000256" key="3">
    <source>
        <dbReference type="SAM" id="MobiDB-lite"/>
    </source>
</evidence>
<dbReference type="EMBL" id="JBHLTC010000039">
    <property type="protein sequence ID" value="MFC0628574.1"/>
    <property type="molecule type" value="Genomic_DNA"/>
</dbReference>
<dbReference type="SMART" id="SM00862">
    <property type="entry name" value="Trans_reg_C"/>
    <property type="match status" value="1"/>
</dbReference>
<dbReference type="Gene3D" id="1.10.10.10">
    <property type="entry name" value="Winged helix-like DNA-binding domain superfamily/Winged helix DNA-binding domain"/>
    <property type="match status" value="1"/>
</dbReference>
<comment type="caution">
    <text evidence="5">The sequence shown here is derived from an EMBL/GenBank/DDBJ whole genome shotgun (WGS) entry which is preliminary data.</text>
</comment>
<evidence type="ECO:0000259" key="4">
    <source>
        <dbReference type="PROSITE" id="PS51755"/>
    </source>
</evidence>
<organism evidence="5 6">
    <name type="scientific">Kribbella deserti</name>
    <dbReference type="NCBI Taxonomy" id="1926257"/>
    <lineage>
        <taxon>Bacteria</taxon>
        <taxon>Bacillati</taxon>
        <taxon>Actinomycetota</taxon>
        <taxon>Actinomycetes</taxon>
        <taxon>Propionibacteriales</taxon>
        <taxon>Kribbellaceae</taxon>
        <taxon>Kribbella</taxon>
    </lineage>
</organism>
<feature type="region of interest" description="Disordered" evidence="3">
    <location>
        <begin position="1"/>
        <end position="20"/>
    </location>
</feature>
<dbReference type="InterPro" id="IPR001867">
    <property type="entry name" value="OmpR/PhoB-type_DNA-bd"/>
</dbReference>
<dbReference type="CDD" id="cd00383">
    <property type="entry name" value="trans_reg_C"/>
    <property type="match status" value="1"/>
</dbReference>
<dbReference type="Pfam" id="PF00486">
    <property type="entry name" value="Trans_reg_C"/>
    <property type="match status" value="1"/>
</dbReference>
<feature type="domain" description="OmpR/PhoB-type" evidence="4">
    <location>
        <begin position="72"/>
        <end position="172"/>
    </location>
</feature>
<evidence type="ECO:0000313" key="5">
    <source>
        <dbReference type="EMBL" id="MFC0628574.1"/>
    </source>
</evidence>
<dbReference type="InterPro" id="IPR036388">
    <property type="entry name" value="WH-like_DNA-bd_sf"/>
</dbReference>
<protein>
    <submittedName>
        <fullName evidence="5">Winged helix-turn-helix domain-containing protein</fullName>
    </submittedName>
</protein>
<keyword evidence="6" id="KW-1185">Reference proteome</keyword>
<dbReference type="InterPro" id="IPR016032">
    <property type="entry name" value="Sig_transdc_resp-reg_C-effctor"/>
</dbReference>
<accession>A0ABV6QVB2</accession>
<keyword evidence="1 2" id="KW-0238">DNA-binding</keyword>
<dbReference type="PROSITE" id="PS51755">
    <property type="entry name" value="OMPR_PHOB"/>
    <property type="match status" value="1"/>
</dbReference>
<gene>
    <name evidence="5" type="ORF">ACFFGN_31180</name>
</gene>
<feature type="compositionally biased region" description="Basic and acidic residues" evidence="3">
    <location>
        <begin position="1"/>
        <end position="19"/>
    </location>
</feature>
<evidence type="ECO:0000256" key="1">
    <source>
        <dbReference type="ARBA" id="ARBA00023125"/>
    </source>
</evidence>
<feature type="DNA-binding region" description="OmpR/PhoB-type" evidence="2">
    <location>
        <begin position="72"/>
        <end position="172"/>
    </location>
</feature>
<dbReference type="RefSeq" id="WP_380055089.1">
    <property type="nucleotide sequence ID" value="NZ_JBHLTC010000039.1"/>
</dbReference>
<evidence type="ECO:0000313" key="6">
    <source>
        <dbReference type="Proteomes" id="UP001589890"/>
    </source>
</evidence>
<name>A0ABV6QVB2_9ACTN</name>
<evidence type="ECO:0000256" key="2">
    <source>
        <dbReference type="PROSITE-ProRule" id="PRU01091"/>
    </source>
</evidence>